<proteinExistence type="predicted"/>
<comment type="caution">
    <text evidence="1">The sequence shown here is derived from an EMBL/GenBank/DDBJ whole genome shotgun (WGS) entry which is preliminary data.</text>
</comment>
<name>A0ABP1GH97_9EUKA</name>
<dbReference type="Proteomes" id="UP001642409">
    <property type="component" value="Unassembled WGS sequence"/>
</dbReference>
<evidence type="ECO:0000313" key="1">
    <source>
        <dbReference type="EMBL" id="CAL5970596.1"/>
    </source>
</evidence>
<accession>A0ABP1GH97</accession>
<reference evidence="1 2" key="1">
    <citation type="submission" date="2024-07" db="EMBL/GenBank/DDBJ databases">
        <authorList>
            <person name="Akdeniz Z."/>
        </authorList>
    </citation>
    <scope>NUCLEOTIDE SEQUENCE [LARGE SCALE GENOMIC DNA]</scope>
</reference>
<organism evidence="1 2">
    <name type="scientific">Hexamita inflata</name>
    <dbReference type="NCBI Taxonomy" id="28002"/>
    <lineage>
        <taxon>Eukaryota</taxon>
        <taxon>Metamonada</taxon>
        <taxon>Diplomonadida</taxon>
        <taxon>Hexamitidae</taxon>
        <taxon>Hexamitinae</taxon>
        <taxon>Hexamita</taxon>
    </lineage>
</organism>
<sequence>MAQNPNQNSESSRLVLPKLAEIQIDEQTETTIKTLIQYVTILEQNQVELVRMITTILNELPNKLQQKVDKYMQYYQNNVVDKQINELDSTLTQLTTVVNQQQDDCNVDVAVLNNRIEELEKIYNFEQMSQLFEDVAQIKQMLGQLQAKL</sequence>
<dbReference type="EMBL" id="CAXDID020000001">
    <property type="protein sequence ID" value="CAL5970596.1"/>
    <property type="molecule type" value="Genomic_DNA"/>
</dbReference>
<keyword evidence="2" id="KW-1185">Reference proteome</keyword>
<protein>
    <submittedName>
        <fullName evidence="1">Uncharacterized protein</fullName>
    </submittedName>
</protein>
<gene>
    <name evidence="1" type="ORF">HINF_LOCUS536</name>
</gene>
<evidence type="ECO:0000313" key="2">
    <source>
        <dbReference type="Proteomes" id="UP001642409"/>
    </source>
</evidence>